<keyword evidence="11 19" id="KW-0863">Zinc-finger</keyword>
<dbReference type="AlphaFoldDB" id="A0A1E3QW21"/>
<evidence type="ECO:0000256" key="17">
    <source>
        <dbReference type="ARBA" id="ARBA00023140"/>
    </source>
</evidence>
<evidence type="ECO:0000256" key="18">
    <source>
        <dbReference type="ARBA" id="ARBA00041230"/>
    </source>
</evidence>
<keyword evidence="14" id="KW-0653">Protein transport</keyword>
<evidence type="ECO:0000256" key="14">
    <source>
        <dbReference type="ARBA" id="ARBA00022927"/>
    </source>
</evidence>
<evidence type="ECO:0000256" key="12">
    <source>
        <dbReference type="ARBA" id="ARBA00022786"/>
    </source>
</evidence>
<dbReference type="PANTHER" id="PTHR23350">
    <property type="entry name" value="PEROXISOME ASSEMBLY PROTEIN 10"/>
    <property type="match status" value="1"/>
</dbReference>
<dbReference type="SUPFAM" id="SSF57850">
    <property type="entry name" value="RING/U-box"/>
    <property type="match status" value="1"/>
</dbReference>
<comment type="pathway">
    <text evidence="3">Protein modification; protein ubiquitination.</text>
</comment>
<dbReference type="GO" id="GO:0061630">
    <property type="term" value="F:ubiquitin protein ligase activity"/>
    <property type="evidence" value="ECO:0007669"/>
    <property type="project" value="UniProtKB-EC"/>
</dbReference>
<dbReference type="OrthoDB" id="6270329at2759"/>
<dbReference type="InterPro" id="IPR017907">
    <property type="entry name" value="Znf_RING_CS"/>
</dbReference>
<dbReference type="GO" id="GO:0000151">
    <property type="term" value="C:ubiquitin ligase complex"/>
    <property type="evidence" value="ECO:0007669"/>
    <property type="project" value="EnsemblFungi"/>
</dbReference>
<dbReference type="GO" id="GO:0008320">
    <property type="term" value="F:protein transmembrane transporter activity"/>
    <property type="evidence" value="ECO:0007669"/>
    <property type="project" value="EnsemblFungi"/>
</dbReference>
<keyword evidence="16" id="KW-0472">Membrane</keyword>
<evidence type="ECO:0000256" key="2">
    <source>
        <dbReference type="ARBA" id="ARBA00004585"/>
    </source>
</evidence>
<evidence type="ECO:0000256" key="9">
    <source>
        <dbReference type="ARBA" id="ARBA00022692"/>
    </source>
</evidence>
<keyword evidence="12" id="KW-0833">Ubl conjugation pathway</keyword>
<evidence type="ECO:0000256" key="6">
    <source>
        <dbReference type="ARBA" id="ARBA00022448"/>
    </source>
</evidence>
<evidence type="ECO:0000256" key="5">
    <source>
        <dbReference type="ARBA" id="ARBA00012483"/>
    </source>
</evidence>
<protein>
    <recommendedName>
        <fullName evidence="5">RING-type E3 ubiquitin transferase</fullName>
        <ecNumber evidence="5">2.3.2.27</ecNumber>
    </recommendedName>
    <alternativeName>
        <fullName evidence="18">Peroxin-10</fullName>
    </alternativeName>
</protein>
<name>A0A1E3QW21_9ASCO</name>
<evidence type="ECO:0000256" key="4">
    <source>
        <dbReference type="ARBA" id="ARBA00008704"/>
    </source>
</evidence>
<comment type="catalytic activity">
    <reaction evidence="1">
        <text>S-ubiquitinyl-[E2 ubiquitin-conjugating enzyme]-L-cysteine + [acceptor protein]-L-lysine = [E2 ubiquitin-conjugating enzyme]-L-cysteine + N(6)-ubiquitinyl-[acceptor protein]-L-lysine.</text>
        <dbReference type="EC" id="2.3.2.27"/>
    </reaction>
</comment>
<dbReference type="EC" id="2.3.2.27" evidence="5"/>
<dbReference type="Gene3D" id="3.30.40.10">
    <property type="entry name" value="Zinc/RING finger domain, C3HC4 (zinc finger)"/>
    <property type="match status" value="1"/>
</dbReference>
<dbReference type="InterPro" id="IPR001841">
    <property type="entry name" value="Znf_RING"/>
</dbReference>
<keyword evidence="13" id="KW-0862">Zinc</keyword>
<dbReference type="GO" id="GO:0005778">
    <property type="term" value="C:peroxisomal membrane"/>
    <property type="evidence" value="ECO:0007669"/>
    <property type="project" value="UniProtKB-SubCell"/>
</dbReference>
<dbReference type="GO" id="GO:1990429">
    <property type="term" value="C:peroxisomal importomer complex"/>
    <property type="evidence" value="ECO:0007669"/>
    <property type="project" value="EnsemblFungi"/>
</dbReference>
<keyword evidence="9" id="KW-0812">Transmembrane</keyword>
<dbReference type="GO" id="GO:0043161">
    <property type="term" value="P:proteasome-mediated ubiquitin-dependent protein catabolic process"/>
    <property type="evidence" value="ECO:0007669"/>
    <property type="project" value="EnsemblFungi"/>
</dbReference>
<dbReference type="GO" id="GO:0016562">
    <property type="term" value="P:protein import into peroxisome matrix, receptor recycling"/>
    <property type="evidence" value="ECO:0007669"/>
    <property type="project" value="EnsemblFungi"/>
</dbReference>
<dbReference type="RefSeq" id="XP_018987188.1">
    <property type="nucleotide sequence ID" value="XM_019128051.1"/>
</dbReference>
<dbReference type="InterPro" id="IPR025654">
    <property type="entry name" value="PEX2/10"/>
</dbReference>
<evidence type="ECO:0000256" key="3">
    <source>
        <dbReference type="ARBA" id="ARBA00004906"/>
    </source>
</evidence>
<feature type="domain" description="RING-type" evidence="20">
    <location>
        <begin position="271"/>
        <end position="309"/>
    </location>
</feature>
<evidence type="ECO:0000256" key="10">
    <source>
        <dbReference type="ARBA" id="ARBA00022723"/>
    </source>
</evidence>
<accession>A0A1E3QW21</accession>
<organism evidence="21 22">
    <name type="scientific">Babjeviella inositovora NRRL Y-12698</name>
    <dbReference type="NCBI Taxonomy" id="984486"/>
    <lineage>
        <taxon>Eukaryota</taxon>
        <taxon>Fungi</taxon>
        <taxon>Dikarya</taxon>
        <taxon>Ascomycota</taxon>
        <taxon>Saccharomycotina</taxon>
        <taxon>Pichiomycetes</taxon>
        <taxon>Serinales incertae sedis</taxon>
        <taxon>Babjeviella</taxon>
    </lineage>
</organism>
<keyword evidence="22" id="KW-1185">Reference proteome</keyword>
<keyword evidence="17" id="KW-0576">Peroxisome</keyword>
<keyword evidence="10" id="KW-0479">Metal-binding</keyword>
<reference evidence="22" key="1">
    <citation type="submission" date="2016-05" db="EMBL/GenBank/DDBJ databases">
        <title>Comparative genomics of biotechnologically important yeasts.</title>
        <authorList>
            <consortium name="DOE Joint Genome Institute"/>
            <person name="Riley R."/>
            <person name="Haridas S."/>
            <person name="Wolfe K.H."/>
            <person name="Lopes M.R."/>
            <person name="Hittinger C.T."/>
            <person name="Goker M."/>
            <person name="Salamov A."/>
            <person name="Wisecaver J."/>
            <person name="Long T.M."/>
            <person name="Aerts A.L."/>
            <person name="Barry K."/>
            <person name="Choi C."/>
            <person name="Clum A."/>
            <person name="Coughlan A.Y."/>
            <person name="Deshpande S."/>
            <person name="Douglass A.P."/>
            <person name="Hanson S.J."/>
            <person name="Klenk H.-P."/>
            <person name="Labutti K."/>
            <person name="Lapidus A."/>
            <person name="Lindquist E."/>
            <person name="Lipzen A."/>
            <person name="Meier-Kolthoff J.P."/>
            <person name="Ohm R.A."/>
            <person name="Otillar R.P."/>
            <person name="Pangilinan J."/>
            <person name="Peng Y."/>
            <person name="Rokas A."/>
            <person name="Rosa C.A."/>
            <person name="Scheuner C."/>
            <person name="Sibirny A.A."/>
            <person name="Slot J.C."/>
            <person name="Stielow J.B."/>
            <person name="Sun H."/>
            <person name="Kurtzman C.P."/>
            <person name="Blackwell M."/>
            <person name="Grigoriev I.V."/>
            <person name="Jeffries T.W."/>
        </authorList>
    </citation>
    <scope>NUCLEOTIDE SEQUENCE [LARGE SCALE GENOMIC DNA]</scope>
    <source>
        <strain evidence="22">NRRL Y-12698</strain>
    </source>
</reference>
<proteinExistence type="inferred from homology"/>
<dbReference type="GO" id="GO:0000209">
    <property type="term" value="P:protein polyubiquitination"/>
    <property type="evidence" value="ECO:0007669"/>
    <property type="project" value="EnsemblFungi"/>
</dbReference>
<dbReference type="PANTHER" id="PTHR23350:SF0">
    <property type="entry name" value="PEROXISOME BIOGENESIS FACTOR 10"/>
    <property type="match status" value="1"/>
</dbReference>
<gene>
    <name evidence="21" type="ORF">BABINDRAFT_160092</name>
</gene>
<evidence type="ECO:0000256" key="11">
    <source>
        <dbReference type="ARBA" id="ARBA00022771"/>
    </source>
</evidence>
<keyword evidence="6" id="KW-0813">Transport</keyword>
<comment type="subcellular location">
    <subcellularLocation>
        <location evidence="2">Peroxisome membrane</location>
        <topology evidence="2">Multi-pass membrane protein</topology>
    </subcellularLocation>
</comment>
<keyword evidence="7" id="KW-0962">Peroxisome biogenesis</keyword>
<dbReference type="Proteomes" id="UP000094336">
    <property type="component" value="Unassembled WGS sequence"/>
</dbReference>
<evidence type="ECO:0000256" key="7">
    <source>
        <dbReference type="ARBA" id="ARBA00022593"/>
    </source>
</evidence>
<dbReference type="SMART" id="SM00184">
    <property type="entry name" value="RING"/>
    <property type="match status" value="1"/>
</dbReference>
<evidence type="ECO:0000313" key="21">
    <source>
        <dbReference type="EMBL" id="ODQ81860.1"/>
    </source>
</evidence>
<dbReference type="Pfam" id="PF13639">
    <property type="entry name" value="zf-RING_2"/>
    <property type="match status" value="1"/>
</dbReference>
<dbReference type="CDD" id="cd16527">
    <property type="entry name" value="RING-HC_PEX10"/>
    <property type="match status" value="1"/>
</dbReference>
<evidence type="ECO:0000256" key="8">
    <source>
        <dbReference type="ARBA" id="ARBA00022679"/>
    </source>
</evidence>
<dbReference type="PROSITE" id="PS00518">
    <property type="entry name" value="ZF_RING_1"/>
    <property type="match status" value="1"/>
</dbReference>
<dbReference type="GO" id="GO:0008270">
    <property type="term" value="F:zinc ion binding"/>
    <property type="evidence" value="ECO:0007669"/>
    <property type="project" value="UniProtKB-KW"/>
</dbReference>
<dbReference type="InterPro" id="IPR013083">
    <property type="entry name" value="Znf_RING/FYVE/PHD"/>
</dbReference>
<dbReference type="PROSITE" id="PS50089">
    <property type="entry name" value="ZF_RING_2"/>
    <property type="match status" value="1"/>
</dbReference>
<dbReference type="GO" id="GO:0006515">
    <property type="term" value="P:protein quality control for misfolded or incompletely synthesized proteins"/>
    <property type="evidence" value="ECO:0007669"/>
    <property type="project" value="EnsemblFungi"/>
</dbReference>
<evidence type="ECO:0000256" key="13">
    <source>
        <dbReference type="ARBA" id="ARBA00022833"/>
    </source>
</evidence>
<dbReference type="GeneID" id="30145904"/>
<dbReference type="InterPro" id="IPR006845">
    <property type="entry name" value="Pex_N"/>
</dbReference>
<comment type="similarity">
    <text evidence="4">Belongs to the pex2/pex10/pex12 family.</text>
</comment>
<evidence type="ECO:0000256" key="16">
    <source>
        <dbReference type="ARBA" id="ARBA00023136"/>
    </source>
</evidence>
<dbReference type="GO" id="GO:0044721">
    <property type="term" value="P:protein import into peroxisome matrix, substrate release"/>
    <property type="evidence" value="ECO:0007669"/>
    <property type="project" value="EnsemblFungi"/>
</dbReference>
<evidence type="ECO:0000256" key="19">
    <source>
        <dbReference type="PROSITE-ProRule" id="PRU00175"/>
    </source>
</evidence>
<evidence type="ECO:0000259" key="20">
    <source>
        <dbReference type="PROSITE" id="PS50089"/>
    </source>
</evidence>
<dbReference type="Pfam" id="PF04757">
    <property type="entry name" value="Pex2_Pex12"/>
    <property type="match status" value="1"/>
</dbReference>
<evidence type="ECO:0000256" key="15">
    <source>
        <dbReference type="ARBA" id="ARBA00022989"/>
    </source>
</evidence>
<keyword evidence="8" id="KW-0808">Transferase</keyword>
<evidence type="ECO:0000313" key="22">
    <source>
        <dbReference type="Proteomes" id="UP000094336"/>
    </source>
</evidence>
<sequence>MDPPFEFANAPSIVRAHQKDSYFELALRSQLQDVLQIFTGQRFIHTHPEEITIFAKALYLGVTTLLGARTLGEEYVDLVYVNRQGRKFPRMASKLGFIASYALLPYVVSRLVKLFKPQQQPETKEANHSLIHLLVFRLRSAVSQLSYAKILDLIMNLHIGLFYFSGKYYQLLKRLFGLRYAFGHKVDKEKLANGNYELLGGLIFAQLAFKAVSAVARYSNDVLSHNRAVTLSEKPPGEVTRIYGLQKRIQDGIDLANPLALPYIPEVSRKCMLCLSYMAQPTCAPCGHVFCWSCIGDWCRERPECPLCRQPVCEQQLLPLG</sequence>
<keyword evidence="15" id="KW-1133">Transmembrane helix</keyword>
<evidence type="ECO:0000256" key="1">
    <source>
        <dbReference type="ARBA" id="ARBA00000900"/>
    </source>
</evidence>
<dbReference type="EMBL" id="KV454427">
    <property type="protein sequence ID" value="ODQ81860.1"/>
    <property type="molecule type" value="Genomic_DNA"/>
</dbReference>
<dbReference type="STRING" id="984486.A0A1E3QW21"/>